<dbReference type="HOGENOM" id="CLU_3405978_0_0_12"/>
<dbReference type="STRING" id="243275.TDE_1935"/>
<dbReference type="KEGG" id="tde:TDE_1935"/>
<protein>
    <submittedName>
        <fullName evidence="2">Uncharacterized protein</fullName>
    </submittedName>
</protein>
<keyword evidence="1" id="KW-0472">Membrane</keyword>
<keyword evidence="1" id="KW-0812">Transmembrane</keyword>
<keyword evidence="1" id="KW-1133">Transmembrane helix</keyword>
<dbReference type="PaxDb" id="243275-TDE_1935"/>
<dbReference type="Proteomes" id="UP000008212">
    <property type="component" value="Chromosome"/>
</dbReference>
<evidence type="ECO:0000313" key="2">
    <source>
        <dbReference type="EMBL" id="AAS12449.1"/>
    </source>
</evidence>
<evidence type="ECO:0000313" key="3">
    <source>
        <dbReference type="Proteomes" id="UP000008212"/>
    </source>
</evidence>
<organism evidence="2 3">
    <name type="scientific">Treponema denticola (strain ATCC 35405 / DSM 14222 / CIP 103919 / JCM 8153 / KCTC 15104)</name>
    <dbReference type="NCBI Taxonomy" id="243275"/>
    <lineage>
        <taxon>Bacteria</taxon>
        <taxon>Pseudomonadati</taxon>
        <taxon>Spirochaetota</taxon>
        <taxon>Spirochaetia</taxon>
        <taxon>Spirochaetales</taxon>
        <taxon>Treponemataceae</taxon>
        <taxon>Treponema</taxon>
    </lineage>
</organism>
<proteinExistence type="predicted"/>
<dbReference type="AlphaFoldDB" id="Q73LD0"/>
<accession>Q73LD0</accession>
<gene>
    <name evidence="2" type="ordered locus">TDE_1935</name>
</gene>
<keyword evidence="3" id="KW-1185">Reference proteome</keyword>
<sequence>MRMEPLEIYGIVVFFSVANVLFFVYNITDD</sequence>
<name>Q73LD0_TREDE</name>
<evidence type="ECO:0000256" key="1">
    <source>
        <dbReference type="SAM" id="Phobius"/>
    </source>
</evidence>
<reference evidence="2 3" key="1">
    <citation type="journal article" date="2004" name="Proc. Natl. Acad. Sci. U.S.A.">
        <title>Comparison of the genome of the oral pathogen Treponema denticola with other spirochete genomes.</title>
        <authorList>
            <person name="Seshadri R."/>
            <person name="Myers G.S."/>
            <person name="Tettelin H."/>
            <person name="Eisen J.A."/>
            <person name="Heidelberg J.F."/>
            <person name="Dodson R.J."/>
            <person name="Davidsen T.M."/>
            <person name="DeBoy R.T."/>
            <person name="Fouts D.E."/>
            <person name="Haft D.H."/>
            <person name="Selengut J."/>
            <person name="Ren Q."/>
            <person name="Brinkac L.M."/>
            <person name="Madupu R."/>
            <person name="Kolonay J."/>
            <person name="Durkin S.A."/>
            <person name="Daugherty S.C."/>
            <person name="Shetty J."/>
            <person name="Shvartsbeyn A."/>
            <person name="Gebregeorgis E."/>
            <person name="Geer K."/>
            <person name="Tsegaye G."/>
            <person name="Malek J."/>
            <person name="Ayodeji B."/>
            <person name="Shatsman S."/>
            <person name="McLeod M.P."/>
            <person name="Smajs D."/>
            <person name="Howell J.K."/>
            <person name="Pal S."/>
            <person name="Amin A."/>
            <person name="Vashisth P."/>
            <person name="McNeill T.Z."/>
            <person name="Xiang Q."/>
            <person name="Sodergren E."/>
            <person name="Baca E."/>
            <person name="Weinstock G.M."/>
            <person name="Norris S.J."/>
            <person name="Fraser C.M."/>
            <person name="Paulsen I.T."/>
        </authorList>
    </citation>
    <scope>NUCLEOTIDE SEQUENCE [LARGE SCALE GENOMIC DNA]</scope>
    <source>
        <strain evidence="3">ATCC 35405 / DSM 14222 / CIP 103919 / JCM 8153 / KCTC 15104</strain>
    </source>
</reference>
<dbReference type="EMBL" id="AE017226">
    <property type="protein sequence ID" value="AAS12449.1"/>
    <property type="molecule type" value="Genomic_DNA"/>
</dbReference>
<feature type="transmembrane region" description="Helical" evidence="1">
    <location>
        <begin position="6"/>
        <end position="27"/>
    </location>
</feature>